<evidence type="ECO:0000313" key="3">
    <source>
        <dbReference type="Proteomes" id="UP001320420"/>
    </source>
</evidence>
<dbReference type="EMBL" id="JAKJXP020000036">
    <property type="protein sequence ID" value="KAK7752645.1"/>
    <property type="molecule type" value="Genomic_DNA"/>
</dbReference>
<sequence>MNIPSFIYTKMGNGGKYHGGHGGAGKDLPPLNEINCCSMAGPSRIRYNENDLPIVCRGGKGLPNKNKLENPKALEPSFKTNPIAMTKPGGSLKDYKVPMGPGGSKVQGNQQKPTMVKKKPSPK</sequence>
<gene>
    <name evidence="2" type="ORF">SLS62_005414</name>
</gene>
<name>A0AAN9YSW1_9PEZI</name>
<comment type="caution">
    <text evidence="2">The sequence shown here is derived from an EMBL/GenBank/DDBJ whole genome shotgun (WGS) entry which is preliminary data.</text>
</comment>
<reference evidence="2 3" key="1">
    <citation type="submission" date="2024-02" db="EMBL/GenBank/DDBJ databases">
        <title>De novo assembly and annotation of 12 fungi associated with fruit tree decline syndrome in Ontario, Canada.</title>
        <authorList>
            <person name="Sulman M."/>
            <person name="Ellouze W."/>
            <person name="Ilyukhin E."/>
        </authorList>
    </citation>
    <scope>NUCLEOTIDE SEQUENCE [LARGE SCALE GENOMIC DNA]</scope>
    <source>
        <strain evidence="2 3">M11/M66-122</strain>
    </source>
</reference>
<organism evidence="2 3">
    <name type="scientific">Diatrype stigma</name>
    <dbReference type="NCBI Taxonomy" id="117547"/>
    <lineage>
        <taxon>Eukaryota</taxon>
        <taxon>Fungi</taxon>
        <taxon>Dikarya</taxon>
        <taxon>Ascomycota</taxon>
        <taxon>Pezizomycotina</taxon>
        <taxon>Sordariomycetes</taxon>
        <taxon>Xylariomycetidae</taxon>
        <taxon>Xylariales</taxon>
        <taxon>Diatrypaceae</taxon>
        <taxon>Diatrype</taxon>
    </lineage>
</organism>
<accession>A0AAN9YSW1</accession>
<proteinExistence type="predicted"/>
<feature type="region of interest" description="Disordered" evidence="1">
    <location>
        <begin position="59"/>
        <end position="123"/>
    </location>
</feature>
<dbReference type="AlphaFoldDB" id="A0AAN9YSW1"/>
<evidence type="ECO:0000256" key="1">
    <source>
        <dbReference type="SAM" id="MobiDB-lite"/>
    </source>
</evidence>
<dbReference type="Proteomes" id="UP001320420">
    <property type="component" value="Unassembled WGS sequence"/>
</dbReference>
<protein>
    <submittedName>
        <fullName evidence="2">Uncharacterized protein</fullName>
    </submittedName>
</protein>
<evidence type="ECO:0000313" key="2">
    <source>
        <dbReference type="EMBL" id="KAK7752645.1"/>
    </source>
</evidence>
<keyword evidence="3" id="KW-1185">Reference proteome</keyword>